<organism evidence="1 2">
    <name type="scientific">Dorcoceras hygrometricum</name>
    <dbReference type="NCBI Taxonomy" id="472368"/>
    <lineage>
        <taxon>Eukaryota</taxon>
        <taxon>Viridiplantae</taxon>
        <taxon>Streptophyta</taxon>
        <taxon>Embryophyta</taxon>
        <taxon>Tracheophyta</taxon>
        <taxon>Spermatophyta</taxon>
        <taxon>Magnoliopsida</taxon>
        <taxon>eudicotyledons</taxon>
        <taxon>Gunneridae</taxon>
        <taxon>Pentapetalae</taxon>
        <taxon>asterids</taxon>
        <taxon>lamiids</taxon>
        <taxon>Lamiales</taxon>
        <taxon>Gesneriaceae</taxon>
        <taxon>Didymocarpoideae</taxon>
        <taxon>Trichosporeae</taxon>
        <taxon>Loxocarpinae</taxon>
        <taxon>Dorcoceras</taxon>
    </lineage>
</organism>
<dbReference type="AlphaFoldDB" id="A0A2Z7BNC4"/>
<dbReference type="Proteomes" id="UP000250235">
    <property type="component" value="Unassembled WGS sequence"/>
</dbReference>
<keyword evidence="2" id="KW-1185">Reference proteome</keyword>
<sequence length="230" mass="25782">MDQHICLWKFGYQHPTSPLLPPRKDPLLHNCTSAATLHQLNERIASRSLHCGTVVSLFNWRRLQYIASAEISSRWKASKTVQRFRRLSCLLSILVQRSSEKRLDFTTTGSIATADANKLSTEGTVACDWFIKYSVWKSSTEYLCVATRCTVASSAEITTQSLPAELLAQEQNAVLATGSPLRRRFILRLESKLPADSCDWMTSPDDVINYNPSAESPYDVASSLTLCFIC</sequence>
<accession>A0A2Z7BNC4</accession>
<evidence type="ECO:0000313" key="2">
    <source>
        <dbReference type="Proteomes" id="UP000250235"/>
    </source>
</evidence>
<protein>
    <submittedName>
        <fullName evidence="1">Sulfur acclimation 1 protein</fullName>
    </submittedName>
</protein>
<proteinExistence type="predicted"/>
<gene>
    <name evidence="1" type="ORF">F511_33684</name>
</gene>
<reference evidence="1 2" key="1">
    <citation type="journal article" date="2015" name="Proc. Natl. Acad. Sci. U.S.A.">
        <title>The resurrection genome of Boea hygrometrica: A blueprint for survival of dehydration.</title>
        <authorList>
            <person name="Xiao L."/>
            <person name="Yang G."/>
            <person name="Zhang L."/>
            <person name="Yang X."/>
            <person name="Zhao S."/>
            <person name="Ji Z."/>
            <person name="Zhou Q."/>
            <person name="Hu M."/>
            <person name="Wang Y."/>
            <person name="Chen M."/>
            <person name="Xu Y."/>
            <person name="Jin H."/>
            <person name="Xiao X."/>
            <person name="Hu G."/>
            <person name="Bao F."/>
            <person name="Hu Y."/>
            <person name="Wan P."/>
            <person name="Li L."/>
            <person name="Deng X."/>
            <person name="Kuang T."/>
            <person name="Xiang C."/>
            <person name="Zhu J.K."/>
            <person name="Oliver M.J."/>
            <person name="He Y."/>
        </authorList>
    </citation>
    <scope>NUCLEOTIDE SEQUENCE [LARGE SCALE GENOMIC DNA]</scope>
    <source>
        <strain evidence="2">cv. XS01</strain>
    </source>
</reference>
<evidence type="ECO:0000313" key="1">
    <source>
        <dbReference type="EMBL" id="KZV35969.1"/>
    </source>
</evidence>
<name>A0A2Z7BNC4_9LAMI</name>
<dbReference type="EMBL" id="KV003965">
    <property type="protein sequence ID" value="KZV35969.1"/>
    <property type="molecule type" value="Genomic_DNA"/>
</dbReference>